<evidence type="ECO:0000256" key="2">
    <source>
        <dbReference type="ARBA" id="ARBA00022692"/>
    </source>
</evidence>
<evidence type="ECO:0000256" key="5">
    <source>
        <dbReference type="SAM" id="Phobius"/>
    </source>
</evidence>
<dbReference type="RefSeq" id="WP_202381726.1">
    <property type="nucleotide sequence ID" value="NZ_BAAAMA010000002.1"/>
</dbReference>
<comment type="subcellular location">
    <subcellularLocation>
        <location evidence="1">Membrane</location>
        <topology evidence="1">Multi-pass membrane protein</topology>
    </subcellularLocation>
</comment>
<gene>
    <name evidence="6" type="ORF">D3226_07015</name>
</gene>
<proteinExistence type="predicted"/>
<keyword evidence="4 5" id="KW-0472">Membrane</keyword>
<sequence>MILIPEQWWPPVLLALVLLSDAAMSMRPPKFIRDCLDGVRFPREWWWTLIVIKTLATAGLIVGIWVPGIAFAANVGVIAYFTCAAASHIRARFFGPAFWLNCLGLLALSVTVLVLSLVL</sequence>
<evidence type="ECO:0008006" key="8">
    <source>
        <dbReference type="Google" id="ProtNLM"/>
    </source>
</evidence>
<dbReference type="InterPro" id="IPR032808">
    <property type="entry name" value="DoxX"/>
</dbReference>
<accession>A0ABS1SNZ9</accession>
<evidence type="ECO:0000256" key="3">
    <source>
        <dbReference type="ARBA" id="ARBA00022989"/>
    </source>
</evidence>
<dbReference type="Pfam" id="PF13564">
    <property type="entry name" value="DoxX_2"/>
    <property type="match status" value="1"/>
</dbReference>
<reference evidence="6 7" key="1">
    <citation type="submission" date="2018-09" db="EMBL/GenBank/DDBJ databases">
        <title>Comparative genomics of Leucobacter spp.</title>
        <authorList>
            <person name="Reis A.C."/>
            <person name="Kolvenbach B.A."/>
            <person name="Corvini P.F.X."/>
            <person name="Nunes O.C."/>
        </authorList>
    </citation>
    <scope>NUCLEOTIDE SEQUENCE [LARGE SCALE GENOMIC DNA]</scope>
    <source>
        <strain evidence="6 7">L-1</strain>
    </source>
</reference>
<evidence type="ECO:0000256" key="4">
    <source>
        <dbReference type="ARBA" id="ARBA00023136"/>
    </source>
</evidence>
<protein>
    <recommendedName>
        <fullName evidence="8">DoxX-like family protein</fullName>
    </recommendedName>
</protein>
<comment type="caution">
    <text evidence="6">The sequence shown here is derived from an EMBL/GenBank/DDBJ whole genome shotgun (WGS) entry which is preliminary data.</text>
</comment>
<keyword evidence="7" id="KW-1185">Reference proteome</keyword>
<evidence type="ECO:0000313" key="7">
    <source>
        <dbReference type="Proteomes" id="UP001646141"/>
    </source>
</evidence>
<keyword evidence="2 5" id="KW-0812">Transmembrane</keyword>
<keyword evidence="3 5" id="KW-1133">Transmembrane helix</keyword>
<evidence type="ECO:0000313" key="6">
    <source>
        <dbReference type="EMBL" id="MBL3689709.1"/>
    </source>
</evidence>
<dbReference type="Proteomes" id="UP001646141">
    <property type="component" value="Unassembled WGS sequence"/>
</dbReference>
<feature type="transmembrane region" description="Helical" evidence="5">
    <location>
        <begin position="98"/>
        <end position="118"/>
    </location>
</feature>
<organism evidence="6 7">
    <name type="scientific">Leucobacter chromiireducens subsp. chromiireducens</name>
    <dbReference type="NCBI Taxonomy" id="660067"/>
    <lineage>
        <taxon>Bacteria</taxon>
        <taxon>Bacillati</taxon>
        <taxon>Actinomycetota</taxon>
        <taxon>Actinomycetes</taxon>
        <taxon>Micrococcales</taxon>
        <taxon>Microbacteriaceae</taxon>
        <taxon>Leucobacter</taxon>
    </lineage>
</organism>
<evidence type="ECO:0000256" key="1">
    <source>
        <dbReference type="ARBA" id="ARBA00004141"/>
    </source>
</evidence>
<dbReference type="EMBL" id="QYAD01000002">
    <property type="protein sequence ID" value="MBL3689709.1"/>
    <property type="molecule type" value="Genomic_DNA"/>
</dbReference>
<name>A0ABS1SNZ9_9MICO</name>